<protein>
    <submittedName>
        <fullName evidence="2">Uncharacterized protein</fullName>
    </submittedName>
</protein>
<accession>A0AAE8YUH5</accession>
<evidence type="ECO:0000256" key="1">
    <source>
        <dbReference type="SAM" id="MobiDB-lite"/>
    </source>
</evidence>
<evidence type="ECO:0000313" key="3">
    <source>
        <dbReference type="Proteomes" id="UP000827544"/>
    </source>
</evidence>
<dbReference type="Proteomes" id="UP000827544">
    <property type="component" value="Segment"/>
</dbReference>
<gene>
    <name evidence="2" type="ORF">NATE_152</name>
</gene>
<keyword evidence="3" id="KW-1185">Reference proteome</keyword>
<name>A0AAE8YUH5_9CAUD</name>
<sequence length="117" mass="13500">MEKQNLDGIIVGGRGVFPNSKLIKEITEEAVKIWTPTNFTPAPEDEEDLSVYSEDVLTLEEAIEAVAKEEGLTVEEVKQHLHKFQRDLYKQYTKKKVNKTKAKSKRKQAKKSRKKNR</sequence>
<evidence type="ECO:0000313" key="2">
    <source>
        <dbReference type="EMBL" id="UGO51005.1"/>
    </source>
</evidence>
<organism evidence="2 3">
    <name type="scientific">Bacillus phage vB_BanS_Nate</name>
    <dbReference type="NCBI Taxonomy" id="2894788"/>
    <lineage>
        <taxon>Viruses</taxon>
        <taxon>Duplodnaviria</taxon>
        <taxon>Heunggongvirae</taxon>
        <taxon>Uroviricota</taxon>
        <taxon>Caudoviricetes</taxon>
        <taxon>Joanripponvirinae</taxon>
        <taxon>Natevirus</taxon>
        <taxon>Natevirus nate</taxon>
    </lineage>
</organism>
<dbReference type="EMBL" id="OK499992">
    <property type="protein sequence ID" value="UGO51005.1"/>
    <property type="molecule type" value="Genomic_DNA"/>
</dbReference>
<reference evidence="2" key="1">
    <citation type="submission" date="2021-10" db="EMBL/GenBank/DDBJ databases">
        <authorList>
            <person name="Lavering E.D."/>
            <person name="James R."/>
            <person name="Fairholm J.D."/>
            <person name="Ogilvie B.H."/>
            <person name="Thurgood T.L."/>
            <person name="Robison R.A."/>
            <person name="Grose J.H."/>
        </authorList>
    </citation>
    <scope>NUCLEOTIDE SEQUENCE</scope>
</reference>
<feature type="region of interest" description="Disordered" evidence="1">
    <location>
        <begin position="95"/>
        <end position="117"/>
    </location>
</feature>
<proteinExistence type="predicted"/>